<evidence type="ECO:0000313" key="2">
    <source>
        <dbReference type="Proteomes" id="UP000650466"/>
    </source>
</evidence>
<protein>
    <submittedName>
        <fullName evidence="1">Uncharacterized protein</fullName>
    </submittedName>
</protein>
<reference evidence="1" key="1">
    <citation type="submission" date="2020-09" db="EMBL/GenBank/DDBJ databases">
        <title>Draft Genome Sequence of Paenibacillus sp. WST5.</title>
        <authorList>
            <person name="Bao Z."/>
        </authorList>
    </citation>
    <scope>NUCLEOTIDE SEQUENCE</scope>
    <source>
        <strain evidence="1">WST5</strain>
    </source>
</reference>
<dbReference type="Proteomes" id="UP000650466">
    <property type="component" value="Unassembled WGS sequence"/>
</dbReference>
<name>A0A926QKI1_9BACL</name>
<sequence length="216" mass="25133">MVDFTETVSNEKLRKRLNDVIIGGRKLFRRFKDTLSSDSSELQRYYAFSESRNHERVLEYLQDNRFKVNVTKASFSWEQSNNWSGGEKWSKNMTLFLGLLNYVAEKRQHIQANTKRHRTVILDNPFGKASSDHVLSPVFFIAEQLGFQIIALTAHAEGKFLKDYFPVVFSCRLRQVAGGSKLIMTKEKEINQAYFRDHAPISLERLGDVKQMELFL</sequence>
<organism evidence="1 2">
    <name type="scientific">Paenibacillus sedimenti</name>
    <dbReference type="NCBI Taxonomy" id="2770274"/>
    <lineage>
        <taxon>Bacteria</taxon>
        <taxon>Bacillati</taxon>
        <taxon>Bacillota</taxon>
        <taxon>Bacilli</taxon>
        <taxon>Bacillales</taxon>
        <taxon>Paenibacillaceae</taxon>
        <taxon>Paenibacillus</taxon>
    </lineage>
</organism>
<evidence type="ECO:0000313" key="1">
    <source>
        <dbReference type="EMBL" id="MBD0382630.1"/>
    </source>
</evidence>
<keyword evidence="2" id="KW-1185">Reference proteome</keyword>
<dbReference type="AlphaFoldDB" id="A0A926QKI1"/>
<accession>A0A926QKI1</accession>
<comment type="caution">
    <text evidence="1">The sequence shown here is derived from an EMBL/GenBank/DDBJ whole genome shotgun (WGS) entry which is preliminary data.</text>
</comment>
<dbReference type="Pfam" id="PF03682">
    <property type="entry name" value="UPF0158"/>
    <property type="match status" value="1"/>
</dbReference>
<gene>
    <name evidence="1" type="ORF">ICC18_21155</name>
</gene>
<dbReference type="EMBL" id="JACVVD010000008">
    <property type="protein sequence ID" value="MBD0382630.1"/>
    <property type="molecule type" value="Genomic_DNA"/>
</dbReference>
<dbReference type="InterPro" id="IPR005361">
    <property type="entry name" value="UPF0158"/>
</dbReference>
<proteinExistence type="predicted"/>